<evidence type="ECO:0000259" key="2">
    <source>
        <dbReference type="Pfam" id="PF13205"/>
    </source>
</evidence>
<evidence type="ECO:0000313" key="3">
    <source>
        <dbReference type="EMBL" id="QHT67906.1"/>
    </source>
</evidence>
<evidence type="ECO:0000313" key="4">
    <source>
        <dbReference type="Proteomes" id="UP000480178"/>
    </source>
</evidence>
<reference evidence="3 4" key="1">
    <citation type="submission" date="2020-01" db="EMBL/GenBank/DDBJ databases">
        <authorList>
            <person name="Kim M.K."/>
        </authorList>
    </citation>
    <scope>NUCLEOTIDE SEQUENCE [LARGE SCALE GENOMIC DNA]</scope>
    <source>
        <strain evidence="3 4">172606-1</strain>
    </source>
</reference>
<dbReference type="AlphaFoldDB" id="A0A6C0GIN5"/>
<dbReference type="Pfam" id="PF13205">
    <property type="entry name" value="Big_5"/>
    <property type="match status" value="1"/>
</dbReference>
<dbReference type="RefSeq" id="WP_162443928.1">
    <property type="nucleotide sequence ID" value="NZ_CP048222.1"/>
</dbReference>
<organism evidence="3 4">
    <name type="scientific">Rhodocytophaga rosea</name>
    <dbReference type="NCBI Taxonomy" id="2704465"/>
    <lineage>
        <taxon>Bacteria</taxon>
        <taxon>Pseudomonadati</taxon>
        <taxon>Bacteroidota</taxon>
        <taxon>Cytophagia</taxon>
        <taxon>Cytophagales</taxon>
        <taxon>Rhodocytophagaceae</taxon>
        <taxon>Rhodocytophaga</taxon>
    </lineage>
</organism>
<evidence type="ECO:0000256" key="1">
    <source>
        <dbReference type="ARBA" id="ARBA00022729"/>
    </source>
</evidence>
<dbReference type="KEGG" id="rhoz:GXP67_15300"/>
<protein>
    <submittedName>
        <fullName evidence="3">Ig-like domain-containing protein</fullName>
    </submittedName>
</protein>
<name>A0A6C0GIN5_9BACT</name>
<feature type="domain" description="SbsA Ig-like" evidence="2">
    <location>
        <begin position="33"/>
        <end position="132"/>
    </location>
</feature>
<dbReference type="EMBL" id="CP048222">
    <property type="protein sequence ID" value="QHT67906.1"/>
    <property type="molecule type" value="Genomic_DNA"/>
</dbReference>
<gene>
    <name evidence="3" type="ORF">GXP67_15300</name>
</gene>
<dbReference type="Proteomes" id="UP000480178">
    <property type="component" value="Chromosome"/>
</dbReference>
<keyword evidence="4" id="KW-1185">Reference proteome</keyword>
<accession>A0A6C0GIN5</accession>
<dbReference type="InterPro" id="IPR032812">
    <property type="entry name" value="SbsA_Ig"/>
</dbReference>
<sequence>MKQNAIKFITNILSIFYLYGCASQAVPTGGKKDIEPPNIEASIPKDKSTNFPGKQIEIVFNELVSIENIKQELLITPRPEGNYEYELKKNRLSLTFEKPFQKNTTYTFNFRKSIKDVTEKNIAENAKIVFSTGDIIDSLYIAGKMTDLLTNKPVEEGLILLYKADDTLKITKHAPYYLTKTDKSGNYLLENLKEDTYLIYALSEKNNNQKYDQEKEKIGFLNTPINLTDNIDTLNFTLSIIDTLPPKLLKPRPDAEYYQLEFNEGLSKISIKHASNNNQLYYQIQDPNKVRVYNTINSNDSIPIIVTALDSIGNKLEKEVNIKFNSTANTSGNNNTKEKRKEKLNISIKPSDGEKVEKNFIYNIGFSKPIQKYSLDSVSLLADTLTPIKLNLREDFKWNEYYTELSINKKIVIQKNIRVIIPEGTFYSVEGDTSAKFVTTHDLKDIADYGSISGNVNTTEKKFIVQLIDAESKVMDEQKNIQKYRFDYLAAGKYRIRVIIDSNGNGKWDQGNFNEKRQPESIVFSQEEINLKENWEMVFNEINI</sequence>
<proteinExistence type="predicted"/>
<keyword evidence="1" id="KW-0732">Signal</keyword>